<name>A0A9Q0HVJ2_9POAL</name>
<dbReference type="InterPro" id="IPR011990">
    <property type="entry name" value="TPR-like_helical_dom_sf"/>
</dbReference>
<evidence type="ECO:0000256" key="4">
    <source>
        <dbReference type="PROSITE-ProRule" id="PRU00708"/>
    </source>
</evidence>
<feature type="repeat" description="PPR" evidence="4">
    <location>
        <begin position="319"/>
        <end position="353"/>
    </location>
</feature>
<sequence>MLPRPSHLLLLLPRHLSSSPRPRPLPLPLPCAVHAADLWISKALSTSFLLFFPSSLPLLLLFKRLHLSPLVASLAITRLQHLAPPPSLSAFHLFLLTRDHLSITHPIPTYELLINSLSLSGHMPHALNLFDEMLTACHYSPDETFLGFLIESCVANGLLDSALDLLSRSRDFGFQLGPSRYNNIMTGLLNSNRVKDAIIFFKHHLLLGQFTPDIWSFNIVLKAMSRLGDIKSALELLHEMQKLGYSPDIVTYNTLVNGLCKANQVDKAYSFLKKLRLKGLVVPNVITFTSVISSYCKVGKMNDACKVFDEMLHSGIKPNQVTFNVLIDGYGKNGDIHSACMMYDRMIHGGCRADIITITSLINGYCMNNQLDQAMRLWNEMGLKGLRPNVYTFSVMIHYLCKLNRLEEAIRFLDELTKREDIVPKAFVYNPVLNGLCRIGNVDKANRILTEMEKRKGYPDKYTYTILIIGYCMKGRMEDAITLFHRMFDTGCKPDNVATRSLVSCLLKAGLPNQASTIMSRLSCDNFSVKDYHLALGRKSPEVSVAV</sequence>
<dbReference type="Gene3D" id="1.25.40.10">
    <property type="entry name" value="Tetratricopeptide repeat domain"/>
    <property type="match status" value="5"/>
</dbReference>
<keyword evidence="2" id="KW-0677">Repeat</keyword>
<dbReference type="PANTHER" id="PTHR47938:SF7">
    <property type="entry name" value="PENTACOTRIPEPTIDE-REPEAT REGION OF PRORP DOMAIN-CONTAINING PROTEIN"/>
    <property type="match status" value="1"/>
</dbReference>
<dbReference type="Proteomes" id="UP001151287">
    <property type="component" value="Unassembled WGS sequence"/>
</dbReference>
<dbReference type="PANTHER" id="PTHR47938">
    <property type="entry name" value="RESPIRATORY COMPLEX I CHAPERONE (CIA84), PUTATIVE (AFU_ORTHOLOGUE AFUA_2G06020)-RELATED"/>
    <property type="match status" value="1"/>
</dbReference>
<feature type="repeat" description="PPR" evidence="4">
    <location>
        <begin position="389"/>
        <end position="424"/>
    </location>
</feature>
<keyword evidence="3" id="KW-0809">Transit peptide</keyword>
<evidence type="ECO:0000256" key="2">
    <source>
        <dbReference type="ARBA" id="ARBA00022737"/>
    </source>
</evidence>
<evidence type="ECO:0000256" key="3">
    <source>
        <dbReference type="ARBA" id="ARBA00022946"/>
    </source>
</evidence>
<evidence type="ECO:0000313" key="6">
    <source>
        <dbReference type="Proteomes" id="UP001151287"/>
    </source>
</evidence>
<comment type="similarity">
    <text evidence="1">Belongs to the PPR family. P subfamily.</text>
</comment>
<feature type="repeat" description="PPR" evidence="4">
    <location>
        <begin position="284"/>
        <end position="318"/>
    </location>
</feature>
<evidence type="ECO:0000256" key="1">
    <source>
        <dbReference type="ARBA" id="ARBA00007626"/>
    </source>
</evidence>
<dbReference type="Pfam" id="PF13041">
    <property type="entry name" value="PPR_2"/>
    <property type="match status" value="4"/>
</dbReference>
<organism evidence="5 6">
    <name type="scientific">Rhynchospora breviuscula</name>
    <dbReference type="NCBI Taxonomy" id="2022672"/>
    <lineage>
        <taxon>Eukaryota</taxon>
        <taxon>Viridiplantae</taxon>
        <taxon>Streptophyta</taxon>
        <taxon>Embryophyta</taxon>
        <taxon>Tracheophyta</taxon>
        <taxon>Spermatophyta</taxon>
        <taxon>Magnoliopsida</taxon>
        <taxon>Liliopsida</taxon>
        <taxon>Poales</taxon>
        <taxon>Cyperaceae</taxon>
        <taxon>Cyperoideae</taxon>
        <taxon>Rhynchosporeae</taxon>
        <taxon>Rhynchospora</taxon>
    </lineage>
</organism>
<gene>
    <name evidence="5" type="ORF">LUZ63_008604</name>
</gene>
<proteinExistence type="inferred from homology"/>
<feature type="repeat" description="PPR" evidence="4">
    <location>
        <begin position="213"/>
        <end position="247"/>
    </location>
</feature>
<feature type="repeat" description="PPR" evidence="4">
    <location>
        <begin position="248"/>
        <end position="282"/>
    </location>
</feature>
<dbReference type="Pfam" id="PF01535">
    <property type="entry name" value="PPR"/>
    <property type="match status" value="2"/>
</dbReference>
<protein>
    <recommendedName>
        <fullName evidence="7">Pentatricopeptide repeat-containing protein</fullName>
    </recommendedName>
</protein>
<comment type="caution">
    <text evidence="5">The sequence shown here is derived from an EMBL/GenBank/DDBJ whole genome shotgun (WGS) entry which is preliminary data.</text>
</comment>
<reference evidence="5" key="1">
    <citation type="journal article" date="2022" name="Cell">
        <title>Repeat-based holocentromeres influence genome architecture and karyotype evolution.</title>
        <authorList>
            <person name="Hofstatter P.G."/>
            <person name="Thangavel G."/>
            <person name="Lux T."/>
            <person name="Neumann P."/>
            <person name="Vondrak T."/>
            <person name="Novak P."/>
            <person name="Zhang M."/>
            <person name="Costa L."/>
            <person name="Castellani M."/>
            <person name="Scott A."/>
            <person name="Toegelov H."/>
            <person name="Fuchs J."/>
            <person name="Mata-Sucre Y."/>
            <person name="Dias Y."/>
            <person name="Vanzela A.L.L."/>
            <person name="Huettel B."/>
            <person name="Almeida C.C.S."/>
            <person name="Simkova H."/>
            <person name="Souza G."/>
            <person name="Pedrosa-Harand A."/>
            <person name="Macas J."/>
            <person name="Mayer K.F.X."/>
            <person name="Houben A."/>
            <person name="Marques A."/>
        </authorList>
    </citation>
    <scope>NUCLEOTIDE SEQUENCE</scope>
    <source>
        <strain evidence="5">RhyBre1mFocal</strain>
    </source>
</reference>
<keyword evidence="6" id="KW-1185">Reference proteome</keyword>
<dbReference type="NCBIfam" id="TIGR00756">
    <property type="entry name" value="PPR"/>
    <property type="match status" value="8"/>
</dbReference>
<dbReference type="OrthoDB" id="185373at2759"/>
<dbReference type="EMBL" id="JAMQYH010000002">
    <property type="protein sequence ID" value="KAJ1700092.1"/>
    <property type="molecule type" value="Genomic_DNA"/>
</dbReference>
<dbReference type="SUPFAM" id="SSF48452">
    <property type="entry name" value="TPR-like"/>
    <property type="match status" value="1"/>
</dbReference>
<evidence type="ECO:0008006" key="7">
    <source>
        <dbReference type="Google" id="ProtNLM"/>
    </source>
</evidence>
<dbReference type="InterPro" id="IPR002885">
    <property type="entry name" value="PPR_rpt"/>
</dbReference>
<feature type="repeat" description="PPR" evidence="4">
    <location>
        <begin position="460"/>
        <end position="494"/>
    </location>
</feature>
<feature type="repeat" description="PPR" evidence="4">
    <location>
        <begin position="425"/>
        <end position="459"/>
    </location>
</feature>
<feature type="repeat" description="PPR" evidence="4">
    <location>
        <begin position="354"/>
        <end position="388"/>
    </location>
</feature>
<accession>A0A9Q0HVJ2</accession>
<dbReference type="AlphaFoldDB" id="A0A9Q0HVJ2"/>
<evidence type="ECO:0000313" key="5">
    <source>
        <dbReference type="EMBL" id="KAJ1700092.1"/>
    </source>
</evidence>
<dbReference type="GO" id="GO:0003729">
    <property type="term" value="F:mRNA binding"/>
    <property type="evidence" value="ECO:0007669"/>
    <property type="project" value="TreeGrafter"/>
</dbReference>
<dbReference type="PROSITE" id="PS51375">
    <property type="entry name" value="PPR"/>
    <property type="match status" value="8"/>
</dbReference>